<proteinExistence type="predicted"/>
<reference evidence="1" key="2">
    <citation type="journal article" date="2015" name="Data Brief">
        <title>Shoot transcriptome of the giant reed, Arundo donax.</title>
        <authorList>
            <person name="Barrero R.A."/>
            <person name="Guerrero F.D."/>
            <person name="Moolhuijzen P."/>
            <person name="Goolsby J.A."/>
            <person name="Tidwell J."/>
            <person name="Bellgard S.E."/>
            <person name="Bellgard M.I."/>
        </authorList>
    </citation>
    <scope>NUCLEOTIDE SEQUENCE</scope>
    <source>
        <tissue evidence="1">Shoot tissue taken approximately 20 cm above the soil surface</tissue>
    </source>
</reference>
<name>A0A0A9CFM2_ARUDO</name>
<protein>
    <submittedName>
        <fullName evidence="1">Uncharacterized protein</fullName>
    </submittedName>
</protein>
<reference evidence="1" key="1">
    <citation type="submission" date="2014-09" db="EMBL/GenBank/DDBJ databases">
        <authorList>
            <person name="Magalhaes I.L.F."/>
            <person name="Oliveira U."/>
            <person name="Santos F.R."/>
            <person name="Vidigal T.H.D.A."/>
            <person name="Brescovit A.D."/>
            <person name="Santos A.J."/>
        </authorList>
    </citation>
    <scope>NUCLEOTIDE SEQUENCE</scope>
    <source>
        <tissue evidence="1">Shoot tissue taken approximately 20 cm above the soil surface</tissue>
    </source>
</reference>
<evidence type="ECO:0000313" key="1">
    <source>
        <dbReference type="EMBL" id="JAD70317.1"/>
    </source>
</evidence>
<dbReference type="AlphaFoldDB" id="A0A0A9CFM2"/>
<sequence>MTFGMTHNFGHFICWLNSLLVPRLNKLNMSSCAL</sequence>
<organism evidence="1">
    <name type="scientific">Arundo donax</name>
    <name type="common">Giant reed</name>
    <name type="synonym">Donax arundinaceus</name>
    <dbReference type="NCBI Taxonomy" id="35708"/>
    <lineage>
        <taxon>Eukaryota</taxon>
        <taxon>Viridiplantae</taxon>
        <taxon>Streptophyta</taxon>
        <taxon>Embryophyta</taxon>
        <taxon>Tracheophyta</taxon>
        <taxon>Spermatophyta</taxon>
        <taxon>Magnoliopsida</taxon>
        <taxon>Liliopsida</taxon>
        <taxon>Poales</taxon>
        <taxon>Poaceae</taxon>
        <taxon>PACMAD clade</taxon>
        <taxon>Arundinoideae</taxon>
        <taxon>Arundineae</taxon>
        <taxon>Arundo</taxon>
    </lineage>
</organism>
<accession>A0A0A9CFM2</accession>
<dbReference type="EMBL" id="GBRH01227578">
    <property type="protein sequence ID" value="JAD70317.1"/>
    <property type="molecule type" value="Transcribed_RNA"/>
</dbReference>